<dbReference type="GO" id="GO:0005524">
    <property type="term" value="F:ATP binding"/>
    <property type="evidence" value="ECO:0007669"/>
    <property type="project" value="UniProtKB-KW"/>
</dbReference>
<dbReference type="EMBL" id="KB320457">
    <property type="protein sequence ID" value="ELW71666.1"/>
    <property type="molecule type" value="Genomic_DNA"/>
</dbReference>
<feature type="region of interest" description="Disordered" evidence="2">
    <location>
        <begin position="94"/>
        <end position="155"/>
    </location>
</feature>
<keyword evidence="4" id="KW-1185">Reference proteome</keyword>
<accession>L9L9M4</accession>
<reference evidence="4" key="1">
    <citation type="submission" date="2012-07" db="EMBL/GenBank/DDBJ databases">
        <title>Genome of the Chinese tree shrew, a rising model animal genetically related to primates.</title>
        <authorList>
            <person name="Zhang G."/>
            <person name="Fan Y."/>
            <person name="Yao Y."/>
            <person name="Huang Z."/>
        </authorList>
    </citation>
    <scope>NUCLEOTIDE SEQUENCE [LARGE SCALE GENOMIC DNA]</scope>
</reference>
<dbReference type="GO" id="GO:0004674">
    <property type="term" value="F:protein serine/threonine kinase activity"/>
    <property type="evidence" value="ECO:0007669"/>
    <property type="project" value="TreeGrafter"/>
</dbReference>
<dbReference type="AlphaFoldDB" id="L9L9M4"/>
<feature type="compositionally biased region" description="Polar residues" evidence="2">
    <location>
        <begin position="94"/>
        <end position="105"/>
    </location>
</feature>
<gene>
    <name evidence="3" type="ORF">TREES_T100002475</name>
</gene>
<dbReference type="PANTHER" id="PTHR12450">
    <property type="entry name" value="DENTIN MATRIX PROTEIN 4 PROTEIN FAM20"/>
    <property type="match status" value="1"/>
</dbReference>
<feature type="binding site" evidence="1">
    <location>
        <position position="269"/>
    </location>
    <ligand>
        <name>ATP</name>
        <dbReference type="ChEBI" id="CHEBI:30616"/>
    </ligand>
</feature>
<dbReference type="InParanoid" id="L9L9M4"/>
<sequence>MKMILVRRFRVLILMVFLVACALHIVLDLLPKLERRAARPPGEPGCSCSQPAAEAAAPGWAKARGRPGEPPAAASAAGEAGWPNKHTLRILQDFSSDPSSNLTSHSLEKLPPAAEPAERALRGQDPGAPRPRDPAHRPLLRDLGSRRSAPPPGPSIEGSLLARLFEHPLYRVSAPQLTEDDVLFNVNSDMRFNPKAAENPDWPHEGAEGEEFPPTGEAAVDSYPNWLKFHIGINRYELYSRHNPAIEALLHDLSSQKITSVAMKSGGTQLKLIMTFQNYGQALFKPMKTILHSGCLPSAQGSLPARHRQQAAVNPASSFITQNKLDFNELSETRSQLNSPDPQTSLLRVPSPKSWIMVVGGARKNSKNSSISPVPSADSDRHAGILMNSHGAQEVPSWCPLTDEDPAALRGESLPPPPVSQLQSRVSRGACVTPLSCS</sequence>
<dbReference type="STRING" id="246437.L9L9M4"/>
<dbReference type="PROSITE" id="PS51257">
    <property type="entry name" value="PROKAR_LIPOPROTEIN"/>
    <property type="match status" value="1"/>
</dbReference>
<feature type="binding site" evidence="1">
    <location>
        <position position="285"/>
    </location>
    <ligand>
        <name>ATP</name>
        <dbReference type="ChEBI" id="CHEBI:30616"/>
    </ligand>
</feature>
<feature type="compositionally biased region" description="Basic and acidic residues" evidence="2">
    <location>
        <begin position="130"/>
        <end position="145"/>
    </location>
</feature>
<evidence type="ECO:0000256" key="1">
    <source>
        <dbReference type="PIRSR" id="PIRSR624869-2"/>
    </source>
</evidence>
<evidence type="ECO:0000313" key="3">
    <source>
        <dbReference type="EMBL" id="ELW71666.1"/>
    </source>
</evidence>
<dbReference type="PANTHER" id="PTHR12450:SF11">
    <property type="entry name" value="EXTRACELLULAR SERINE_THREONINE PROTEIN KINASE FAM20C"/>
    <property type="match status" value="1"/>
</dbReference>
<protein>
    <submittedName>
        <fullName evidence="3">Dentin matrix protein 4</fullName>
    </submittedName>
</protein>
<evidence type="ECO:0000256" key="2">
    <source>
        <dbReference type="SAM" id="MobiDB-lite"/>
    </source>
</evidence>
<name>L9L9M4_TUPCH</name>
<dbReference type="Proteomes" id="UP000011518">
    <property type="component" value="Unassembled WGS sequence"/>
</dbReference>
<organism evidence="3 4">
    <name type="scientific">Tupaia chinensis</name>
    <name type="common">Chinese tree shrew</name>
    <name type="synonym">Tupaia belangeri chinensis</name>
    <dbReference type="NCBI Taxonomy" id="246437"/>
    <lineage>
        <taxon>Eukaryota</taxon>
        <taxon>Metazoa</taxon>
        <taxon>Chordata</taxon>
        <taxon>Craniata</taxon>
        <taxon>Vertebrata</taxon>
        <taxon>Euteleostomi</taxon>
        <taxon>Mammalia</taxon>
        <taxon>Eutheria</taxon>
        <taxon>Euarchontoglires</taxon>
        <taxon>Scandentia</taxon>
        <taxon>Tupaiidae</taxon>
        <taxon>Tupaia</taxon>
    </lineage>
</organism>
<feature type="compositionally biased region" description="Low complexity" evidence="2">
    <location>
        <begin position="71"/>
        <end position="80"/>
    </location>
</feature>
<dbReference type="InterPro" id="IPR024869">
    <property type="entry name" value="FAM20"/>
</dbReference>
<keyword evidence="1" id="KW-0067">ATP-binding</keyword>
<feature type="region of interest" description="Disordered" evidence="2">
    <location>
        <begin position="57"/>
        <end position="80"/>
    </location>
</feature>
<dbReference type="GO" id="GO:0005794">
    <property type="term" value="C:Golgi apparatus"/>
    <property type="evidence" value="ECO:0007669"/>
    <property type="project" value="TreeGrafter"/>
</dbReference>
<dbReference type="GO" id="GO:0070166">
    <property type="term" value="P:enamel mineralization"/>
    <property type="evidence" value="ECO:0007669"/>
    <property type="project" value="TreeGrafter"/>
</dbReference>
<keyword evidence="1" id="KW-0547">Nucleotide-binding</keyword>
<reference evidence="4" key="2">
    <citation type="journal article" date="2013" name="Nat. Commun.">
        <title>Genome of the Chinese tree shrew.</title>
        <authorList>
            <person name="Fan Y."/>
            <person name="Huang Z.Y."/>
            <person name="Cao C.C."/>
            <person name="Chen C.S."/>
            <person name="Chen Y.X."/>
            <person name="Fan D.D."/>
            <person name="He J."/>
            <person name="Hou H.L."/>
            <person name="Hu L."/>
            <person name="Hu X.T."/>
            <person name="Jiang X.T."/>
            <person name="Lai R."/>
            <person name="Lang Y.S."/>
            <person name="Liang B."/>
            <person name="Liao S.G."/>
            <person name="Mu D."/>
            <person name="Ma Y.Y."/>
            <person name="Niu Y.Y."/>
            <person name="Sun X.Q."/>
            <person name="Xia J.Q."/>
            <person name="Xiao J."/>
            <person name="Xiong Z.Q."/>
            <person name="Xu L."/>
            <person name="Yang L."/>
            <person name="Zhang Y."/>
            <person name="Zhao W."/>
            <person name="Zhao X.D."/>
            <person name="Zheng Y.T."/>
            <person name="Zhou J.M."/>
            <person name="Zhu Y.B."/>
            <person name="Zhang G.J."/>
            <person name="Wang J."/>
            <person name="Yao Y.G."/>
        </authorList>
    </citation>
    <scope>NUCLEOTIDE SEQUENCE [LARGE SCALE GENOMIC DNA]</scope>
</reference>
<evidence type="ECO:0000313" key="4">
    <source>
        <dbReference type="Proteomes" id="UP000011518"/>
    </source>
</evidence>
<proteinExistence type="predicted"/>
<feature type="region of interest" description="Disordered" evidence="2">
    <location>
        <begin position="396"/>
        <end position="426"/>
    </location>
</feature>